<organism evidence="2 4">
    <name type="scientific">Heterocephalus glaber</name>
    <name type="common">Naked mole rat</name>
    <dbReference type="NCBI Taxonomy" id="10181"/>
    <lineage>
        <taxon>Eukaryota</taxon>
        <taxon>Metazoa</taxon>
        <taxon>Chordata</taxon>
        <taxon>Craniata</taxon>
        <taxon>Vertebrata</taxon>
        <taxon>Euteleostomi</taxon>
        <taxon>Mammalia</taxon>
        <taxon>Eutheria</taxon>
        <taxon>Euarchontoglires</taxon>
        <taxon>Glires</taxon>
        <taxon>Rodentia</taxon>
        <taxon>Hystricomorpha</taxon>
        <taxon>Bathyergidae</taxon>
        <taxon>Heterocephalus</taxon>
    </lineage>
</organism>
<dbReference type="RefSeq" id="XP_021097480.1">
    <property type="nucleotide sequence ID" value="XM_021241821.1"/>
</dbReference>
<dbReference type="Proteomes" id="UP000694906">
    <property type="component" value="Unplaced"/>
</dbReference>
<keyword evidence="2" id="KW-1185">Reference proteome</keyword>
<dbReference type="RefSeq" id="XP_021097483.1">
    <property type="nucleotide sequence ID" value="XM_021241824.1"/>
</dbReference>
<dbReference type="Gene3D" id="1.20.58.60">
    <property type="match status" value="1"/>
</dbReference>
<proteinExistence type="predicted"/>
<evidence type="ECO:0000256" key="1">
    <source>
        <dbReference type="SAM" id="MobiDB-lite"/>
    </source>
</evidence>
<sequence>MALGRDRSQIAGALQKHKVVPALVPPGRGLRTALSDEPDFSLDLSTILQTQDLGSLEPGLREPACPGRGESLPSDVAQDLHAAETQLRSHKALERELLATEHQGEAFLAQSHLRAGEATQRLRGLQGSGEKLGQGPLQGQELEDKQNFLDFLQKAGFAEAWIQEQPLWAPRSGPRALPAALQVAPRVPRHQWARTSTGGGISKATCSSTSGSLRGPWRSTHCPES</sequence>
<evidence type="ECO:0000313" key="4">
    <source>
        <dbReference type="RefSeq" id="XP_021097481.1"/>
    </source>
</evidence>
<dbReference type="GeneID" id="110345178"/>
<evidence type="ECO:0000313" key="2">
    <source>
        <dbReference type="Proteomes" id="UP000694906"/>
    </source>
</evidence>
<gene>
    <name evidence="3 4 5" type="primary">Sptbn5</name>
</gene>
<name>A0AAX6RJI7_HETGA</name>
<protein>
    <submittedName>
        <fullName evidence="3 4">Spectrin beta chain, non-erythrocytic 5</fullName>
    </submittedName>
</protein>
<evidence type="ECO:0000313" key="3">
    <source>
        <dbReference type="RefSeq" id="XP_021097480.1"/>
    </source>
</evidence>
<dbReference type="CTD" id="51332"/>
<dbReference type="RefSeq" id="XP_021097481.1">
    <property type="nucleotide sequence ID" value="XM_021241822.1"/>
</dbReference>
<feature type="region of interest" description="Disordered" evidence="1">
    <location>
        <begin position="188"/>
        <end position="225"/>
    </location>
</feature>
<dbReference type="AlphaFoldDB" id="A0AAX6RJI7"/>
<evidence type="ECO:0000313" key="5">
    <source>
        <dbReference type="RefSeq" id="XP_021097483.1"/>
    </source>
</evidence>
<reference evidence="3 4" key="1">
    <citation type="submission" date="2025-04" db="UniProtKB">
        <authorList>
            <consortium name="RefSeq"/>
        </authorList>
    </citation>
    <scope>IDENTIFICATION</scope>
</reference>
<dbReference type="SUPFAM" id="SSF46966">
    <property type="entry name" value="Spectrin repeat"/>
    <property type="match status" value="1"/>
</dbReference>
<accession>A0AAX6RJI7</accession>